<dbReference type="EMBL" id="JASJOU010000002">
    <property type="protein sequence ID" value="MDJ1500422.1"/>
    <property type="molecule type" value="Genomic_DNA"/>
</dbReference>
<organism evidence="1 2">
    <name type="scientific">Xanthocytophaga agilis</name>
    <dbReference type="NCBI Taxonomy" id="3048010"/>
    <lineage>
        <taxon>Bacteria</taxon>
        <taxon>Pseudomonadati</taxon>
        <taxon>Bacteroidota</taxon>
        <taxon>Cytophagia</taxon>
        <taxon>Cytophagales</taxon>
        <taxon>Rhodocytophagaceae</taxon>
        <taxon>Xanthocytophaga</taxon>
    </lineage>
</organism>
<keyword evidence="2" id="KW-1185">Reference proteome</keyword>
<evidence type="ECO:0000313" key="2">
    <source>
        <dbReference type="Proteomes" id="UP001232063"/>
    </source>
</evidence>
<sequence>MKRLIIVSLILAWSQGVVTNAQTLHIKVLDSFNHKPIQGVELAGVEKAYTDKNGEADINLYDDEQIRFIKGDYYPLILQANAENFDNPYEIELFLVHKVTTSVTDLPAAIRKQNMTGYLEFEYVFSDDSTDNSTLKLWVYDDMNGFAQRTSPSVKGSGIVQINWQSDYTIAHDIVPPVHLTKFVEDGKKCVYTSF</sequence>
<gene>
    <name evidence="1" type="ORF">QNI22_07190</name>
</gene>
<dbReference type="AlphaFoldDB" id="A0AAE3R4B3"/>
<comment type="caution">
    <text evidence="1">The sequence shown here is derived from an EMBL/GenBank/DDBJ whole genome shotgun (WGS) entry which is preliminary data.</text>
</comment>
<name>A0AAE3R4B3_9BACT</name>
<dbReference type="RefSeq" id="WP_314509954.1">
    <property type="nucleotide sequence ID" value="NZ_JASJOU010000002.1"/>
</dbReference>
<proteinExistence type="predicted"/>
<accession>A0AAE3R4B3</accession>
<evidence type="ECO:0000313" key="1">
    <source>
        <dbReference type="EMBL" id="MDJ1500422.1"/>
    </source>
</evidence>
<dbReference type="Proteomes" id="UP001232063">
    <property type="component" value="Unassembled WGS sequence"/>
</dbReference>
<reference evidence="1" key="1">
    <citation type="submission" date="2023-05" db="EMBL/GenBank/DDBJ databases">
        <authorList>
            <person name="Zhang X."/>
        </authorList>
    </citation>
    <scope>NUCLEOTIDE SEQUENCE</scope>
    <source>
        <strain evidence="1">BD1B2-1</strain>
    </source>
</reference>
<protein>
    <submittedName>
        <fullName evidence="1">Uncharacterized protein</fullName>
    </submittedName>
</protein>